<dbReference type="GO" id="GO:0016715">
    <property type="term" value="F:oxidoreductase activity, acting on paired donors, with incorporation or reduction of molecular oxygen, reduced ascorbate as one donor, and incorporation of one atom of oxygen"/>
    <property type="evidence" value="ECO:0007669"/>
    <property type="project" value="InterPro"/>
</dbReference>
<dbReference type="Gene3D" id="2.60.120.230">
    <property type="match status" value="1"/>
</dbReference>
<evidence type="ECO:0000313" key="4">
    <source>
        <dbReference type="EMBL" id="WZN61048.1"/>
    </source>
</evidence>
<gene>
    <name evidence="4" type="ORF">HKI87_03g25820</name>
</gene>
<dbReference type="EMBL" id="CP151503">
    <property type="protein sequence ID" value="WZN61048.1"/>
    <property type="molecule type" value="Genomic_DNA"/>
</dbReference>
<name>A0AAX4P564_9CHLO</name>
<feature type="chain" id="PRO_5043410747" evidence="2">
    <location>
        <begin position="26"/>
        <end position="696"/>
    </location>
</feature>
<evidence type="ECO:0000259" key="3">
    <source>
        <dbReference type="SMART" id="SM01290"/>
    </source>
</evidence>
<dbReference type="PANTHER" id="PTHR39319">
    <property type="entry name" value="SI:DKEY-256H2.1"/>
    <property type="match status" value="1"/>
</dbReference>
<protein>
    <submittedName>
        <fullName evidence="4">Peptide-N-glycosidase</fullName>
    </submittedName>
</protein>
<feature type="signal peptide" evidence="2">
    <location>
        <begin position="1"/>
        <end position="25"/>
    </location>
</feature>
<sequence length="696" mass="74435">MSAMRAMTGASLVVALLGLVGLARANTLLPGDPVPSFSVETLSGGEFCIVEGPQESPTVVYAFNTADGFSYAMFEDASVKRFLDTGPAGARYLFTCSDCVTNNEAKFVAKFMSDAIEGGLARGEGSRDAWRDRIHFASRALASDGVLAGVLKGWNSTVSTLSARSTSPGGESFDSILRVDGHFGYLPHLPNGTVLAAELAPNNLCDAWAGKVTNNATALLIPWTSGRCTFSTVLANAQSSGAAAAVLYPDPPSPLVEISCSGSECDVPISIPATMMDGRGGALIAESLRGAASSLEFVFSEEASWGRSLSIDSAGNLREVGWPVWPWLSSLAWAAQYLNYESRLPAAGLGTVVPIFKGDQPLDGDIVATVNIDKADLARSPKISLDMTLECTGNFDSDCPAWDHVLMAFVTCGEPDPEPCPQLIWSDLNASAAFGGPTGESCGPEIGRWMTPFRKRGGRWVTDVTDLKGAFLGPQGDPTARTPDHSCTFRMRSVTWANTGSDFWLPKLSLRVAAPSARQEEPTSHLLVPLFGSRTFDQHYNDRMPRRFQSPQGLVSAKIRALITGHGSDENQCAEFCPGIANYFFINGKQFELEFPWAGTQLGCTFAVSNGSLPNEHGTWFYGRNGWCDGQAVEPWVIDITDHLAPSDWGYLNVLEFAGLYNGKTPNPTSNPGQMLVSSHLIFEVSLNASSAPTVS</sequence>
<evidence type="ECO:0000256" key="2">
    <source>
        <dbReference type="SAM" id="SignalP"/>
    </source>
</evidence>
<dbReference type="InterPro" id="IPR015197">
    <property type="entry name" value="PngaseF_C"/>
</dbReference>
<dbReference type="Pfam" id="PF09113">
    <property type="entry name" value="N-glycanase_C"/>
    <property type="match status" value="1"/>
</dbReference>
<dbReference type="SUPFAM" id="SSF49742">
    <property type="entry name" value="PHM/PNGase F"/>
    <property type="match status" value="1"/>
</dbReference>
<dbReference type="InterPro" id="IPR014784">
    <property type="entry name" value="Cu2_ascorb_mOase-like_C"/>
</dbReference>
<evidence type="ECO:0000256" key="1">
    <source>
        <dbReference type="ARBA" id="ARBA00023157"/>
    </source>
</evidence>
<organism evidence="4 5">
    <name type="scientific">Chloropicon roscoffensis</name>
    <dbReference type="NCBI Taxonomy" id="1461544"/>
    <lineage>
        <taxon>Eukaryota</taxon>
        <taxon>Viridiplantae</taxon>
        <taxon>Chlorophyta</taxon>
        <taxon>Chloropicophyceae</taxon>
        <taxon>Chloropicales</taxon>
        <taxon>Chloropicaceae</taxon>
        <taxon>Chloropicon</taxon>
    </lineage>
</organism>
<evidence type="ECO:0000313" key="5">
    <source>
        <dbReference type="Proteomes" id="UP001472866"/>
    </source>
</evidence>
<dbReference type="SMART" id="SM01290">
    <property type="entry name" value="N-glycanase_N"/>
    <property type="match status" value="1"/>
</dbReference>
<dbReference type="AlphaFoldDB" id="A0AAX4P564"/>
<dbReference type="InterPro" id="IPR053251">
    <property type="entry name" value="N-glycanase"/>
</dbReference>
<feature type="domain" description="Peptide-N-glycosidase F N-terminal" evidence="3">
    <location>
        <begin position="352"/>
        <end position="512"/>
    </location>
</feature>
<dbReference type="Pfam" id="PF02225">
    <property type="entry name" value="PA"/>
    <property type="match status" value="1"/>
</dbReference>
<dbReference type="InterPro" id="IPR015196">
    <property type="entry name" value="PngaseF_N"/>
</dbReference>
<accession>A0AAX4P564</accession>
<dbReference type="PANTHER" id="PTHR39319:SF1">
    <property type="entry name" value="SI:DKEY-256H2.1"/>
    <property type="match status" value="1"/>
</dbReference>
<proteinExistence type="predicted"/>
<keyword evidence="5" id="KW-1185">Reference proteome</keyword>
<dbReference type="InterPro" id="IPR003137">
    <property type="entry name" value="PA_domain"/>
</dbReference>
<keyword evidence="1" id="KW-1015">Disulfide bond</keyword>
<keyword evidence="2" id="KW-0732">Signal</keyword>
<reference evidence="4 5" key="1">
    <citation type="submission" date="2024-03" db="EMBL/GenBank/DDBJ databases">
        <title>Complete genome sequence of the green alga Chloropicon roscoffensis RCC1871.</title>
        <authorList>
            <person name="Lemieux C."/>
            <person name="Pombert J.-F."/>
            <person name="Otis C."/>
            <person name="Turmel M."/>
        </authorList>
    </citation>
    <scope>NUCLEOTIDE SEQUENCE [LARGE SCALE GENOMIC DNA]</scope>
    <source>
        <strain evidence="4 5">RCC1871</strain>
    </source>
</reference>
<dbReference type="InterPro" id="IPR008977">
    <property type="entry name" value="PHM/PNGase_F_dom_sf"/>
</dbReference>
<dbReference type="Gene3D" id="3.50.30.30">
    <property type="match status" value="1"/>
</dbReference>
<dbReference type="Proteomes" id="UP001472866">
    <property type="component" value="Chromosome 03"/>
</dbReference>